<evidence type="ECO:0000259" key="8">
    <source>
        <dbReference type="Pfam" id="PF00710"/>
    </source>
</evidence>
<dbReference type="CDD" id="cd08964">
    <property type="entry name" value="L-asparaginase_II"/>
    <property type="match status" value="1"/>
</dbReference>
<dbReference type="InterPro" id="IPR037152">
    <property type="entry name" value="L-asparaginase_N_sf"/>
</dbReference>
<dbReference type="PROSITE" id="PS51732">
    <property type="entry name" value="ASN_GLN_ASE_3"/>
    <property type="match status" value="1"/>
</dbReference>
<feature type="signal peptide" evidence="7">
    <location>
        <begin position="1"/>
        <end position="25"/>
    </location>
</feature>
<dbReference type="OrthoDB" id="9788068at2"/>
<evidence type="ECO:0000313" key="11">
    <source>
        <dbReference type="Proteomes" id="UP000233249"/>
    </source>
</evidence>
<dbReference type="EC" id="3.5.1.1" evidence="2"/>
<evidence type="ECO:0000256" key="6">
    <source>
        <dbReference type="PROSITE-ProRule" id="PRU10099"/>
    </source>
</evidence>
<sequence>MRIPLRTVAALAAALGLLTACTSSSDSTPADQADQAQGLSGRVVVLTTGGTIASTADETGALVPTVSGAQLIDSVRDRLGPDLDVQVREIAQLDSSAMTFRDTDTILRSIHEALRDPEVSGVVVTHGTDSMEETAVAADAFRPDTRPIVLTGAMKPADDPHPDGPDNLAQAIRLAADKETEPGAHIAFGGATYPARATYKSHTTDVDGFARNTPESSSHPAPLPLTPLESTHVEIVAAYPGAPRALIDSTVERGAQGLVIQGMGAGNVGGELAAAMTDALARGVAVVMSTRVPEGSVEAAYGGAGGGATLQSQGVISSGYLRPAQARVLLAAALATGTDPAVLFS</sequence>
<dbReference type="Proteomes" id="UP000233249">
    <property type="component" value="Unassembled WGS sequence"/>
</dbReference>
<dbReference type="InterPro" id="IPR006034">
    <property type="entry name" value="Asparaginase/glutaminase-like"/>
</dbReference>
<evidence type="ECO:0000256" key="7">
    <source>
        <dbReference type="SAM" id="SignalP"/>
    </source>
</evidence>
<dbReference type="SFLD" id="SFLDS00057">
    <property type="entry name" value="Glutaminase/Asparaginase"/>
    <property type="match status" value="1"/>
</dbReference>
<dbReference type="GO" id="GO:0004067">
    <property type="term" value="F:asparaginase activity"/>
    <property type="evidence" value="ECO:0007669"/>
    <property type="project" value="UniProtKB-UniRule"/>
</dbReference>
<feature type="active site" description="O-isoaspartyl threonine intermediate" evidence="4">
    <location>
        <position position="51"/>
    </location>
</feature>
<evidence type="ECO:0000313" key="10">
    <source>
        <dbReference type="EMBL" id="PKF68973.1"/>
    </source>
</evidence>
<evidence type="ECO:0000256" key="4">
    <source>
        <dbReference type="PIRSR" id="PIRSR001220-1"/>
    </source>
</evidence>
<dbReference type="GO" id="GO:0006528">
    <property type="term" value="P:asparagine metabolic process"/>
    <property type="evidence" value="ECO:0007669"/>
    <property type="project" value="InterPro"/>
</dbReference>
<feature type="active site" evidence="6">
    <location>
        <position position="51"/>
    </location>
</feature>
<evidence type="ECO:0000256" key="2">
    <source>
        <dbReference type="ARBA" id="ARBA00012920"/>
    </source>
</evidence>
<proteinExistence type="inferred from homology"/>
<feature type="domain" description="L-asparaginase N-terminal" evidence="8">
    <location>
        <begin position="42"/>
        <end position="211"/>
    </location>
</feature>
<dbReference type="Pfam" id="PF00710">
    <property type="entry name" value="Asparaginase"/>
    <property type="match status" value="1"/>
</dbReference>
<keyword evidence="7" id="KW-0732">Signal</keyword>
<accession>A0A2N0X8E3</accession>
<dbReference type="Gene3D" id="3.40.50.40">
    <property type="match status" value="1"/>
</dbReference>
<dbReference type="InterPro" id="IPR020827">
    <property type="entry name" value="Asparaginase/glutaminase_AS1"/>
</dbReference>
<reference evidence="10 11" key="1">
    <citation type="submission" date="2017-12" db="EMBL/GenBank/DDBJ databases">
        <title>Corynebacterium mastitidis 16-1433 Genome.</title>
        <authorList>
            <person name="Gulvik C.A."/>
        </authorList>
    </citation>
    <scope>NUCLEOTIDE SEQUENCE [LARGE SCALE GENOMIC DNA]</scope>
    <source>
        <strain evidence="10 11">16-1433</strain>
    </source>
</reference>
<dbReference type="InterPro" id="IPR040919">
    <property type="entry name" value="Asparaginase_C"/>
</dbReference>
<dbReference type="SUPFAM" id="SSF53774">
    <property type="entry name" value="Glutaminase/Asparaginase"/>
    <property type="match status" value="1"/>
</dbReference>
<dbReference type="InterPro" id="IPR027473">
    <property type="entry name" value="L-asparaginase_C"/>
</dbReference>
<evidence type="ECO:0000256" key="5">
    <source>
        <dbReference type="PIRSR" id="PIRSR001220-2"/>
    </source>
</evidence>
<dbReference type="PANTHER" id="PTHR11707:SF28">
    <property type="entry name" value="60 KDA LYSOPHOSPHOLIPASE"/>
    <property type="match status" value="1"/>
</dbReference>
<dbReference type="InterPro" id="IPR036152">
    <property type="entry name" value="Asp/glu_Ase-like_sf"/>
</dbReference>
<dbReference type="PIRSF" id="PIRSF500176">
    <property type="entry name" value="L_ASNase"/>
    <property type="match status" value="1"/>
</dbReference>
<dbReference type="PIRSF" id="PIRSF001220">
    <property type="entry name" value="L-ASNase_gatD"/>
    <property type="match status" value="1"/>
</dbReference>
<feature type="binding site" evidence="5">
    <location>
        <begin position="128"/>
        <end position="129"/>
    </location>
    <ligand>
        <name>substrate</name>
    </ligand>
</feature>
<organism evidence="10 11">
    <name type="scientific">Corynebacterium mastitidis</name>
    <dbReference type="NCBI Taxonomy" id="161890"/>
    <lineage>
        <taxon>Bacteria</taxon>
        <taxon>Bacillati</taxon>
        <taxon>Actinomycetota</taxon>
        <taxon>Actinomycetes</taxon>
        <taxon>Mycobacteriales</taxon>
        <taxon>Corynebacteriaceae</taxon>
        <taxon>Corynebacterium</taxon>
    </lineage>
</organism>
<evidence type="ECO:0000256" key="1">
    <source>
        <dbReference type="ARBA" id="ARBA00010518"/>
    </source>
</evidence>
<dbReference type="InterPro" id="IPR027474">
    <property type="entry name" value="L-asparaginase_N"/>
</dbReference>
<dbReference type="PROSITE" id="PS51257">
    <property type="entry name" value="PROKAR_LIPOPROTEIN"/>
    <property type="match status" value="1"/>
</dbReference>
<comment type="caution">
    <text evidence="10">The sequence shown here is derived from an EMBL/GenBank/DDBJ whole genome shotgun (WGS) entry which is preliminary data.</text>
</comment>
<comment type="similarity">
    <text evidence="1">Belongs to the asparaginase 1 family.</text>
</comment>
<dbReference type="AlphaFoldDB" id="A0A2N0X8E3"/>
<name>A0A2N0X8E3_9CORY</name>
<dbReference type="InterPro" id="IPR004550">
    <property type="entry name" value="AsnASE_II"/>
</dbReference>
<dbReference type="PANTHER" id="PTHR11707">
    <property type="entry name" value="L-ASPARAGINASE"/>
    <property type="match status" value="1"/>
</dbReference>
<dbReference type="SMART" id="SM00870">
    <property type="entry name" value="Asparaginase"/>
    <property type="match status" value="1"/>
</dbReference>
<protein>
    <recommendedName>
        <fullName evidence="2">asparaginase</fullName>
        <ecNumber evidence="2">3.5.1.1</ecNumber>
    </recommendedName>
</protein>
<dbReference type="Pfam" id="PF17763">
    <property type="entry name" value="Asparaginase_C"/>
    <property type="match status" value="1"/>
</dbReference>
<evidence type="ECO:0000256" key="3">
    <source>
        <dbReference type="ARBA" id="ARBA00022801"/>
    </source>
</evidence>
<keyword evidence="3" id="KW-0378">Hydrolase</keyword>
<dbReference type="PRINTS" id="PR00139">
    <property type="entry name" value="ASNGLNASE"/>
</dbReference>
<dbReference type="STRING" id="1121365.GCA_000375365_00395"/>
<dbReference type="RefSeq" id="WP_101173391.1">
    <property type="nucleotide sequence ID" value="NZ_JAKRKB010000005.1"/>
</dbReference>
<gene>
    <name evidence="10" type="ORF">CXB45_04500</name>
</gene>
<feature type="domain" description="Asparaginase/glutaminase C-terminal" evidence="9">
    <location>
        <begin position="232"/>
        <end position="341"/>
    </location>
</feature>
<evidence type="ECO:0000259" key="9">
    <source>
        <dbReference type="Pfam" id="PF17763"/>
    </source>
</evidence>
<dbReference type="Gene3D" id="3.40.50.1170">
    <property type="entry name" value="L-asparaginase, N-terminal domain"/>
    <property type="match status" value="1"/>
</dbReference>
<dbReference type="PROSITE" id="PS00144">
    <property type="entry name" value="ASN_GLN_ASE_1"/>
    <property type="match status" value="1"/>
</dbReference>
<dbReference type="EMBL" id="PJAF01000009">
    <property type="protein sequence ID" value="PKF68973.1"/>
    <property type="molecule type" value="Genomic_DNA"/>
</dbReference>
<feature type="chain" id="PRO_5014761262" description="asparaginase" evidence="7">
    <location>
        <begin position="26"/>
        <end position="345"/>
    </location>
</feature>
<feature type="binding site" evidence="5">
    <location>
        <position position="95"/>
    </location>
    <ligand>
        <name>substrate</name>
    </ligand>
</feature>